<dbReference type="GO" id="GO:0000978">
    <property type="term" value="F:RNA polymerase II cis-regulatory region sequence-specific DNA binding"/>
    <property type="evidence" value="ECO:0007669"/>
    <property type="project" value="TreeGrafter"/>
</dbReference>
<keyword evidence="6" id="KW-0175">Coiled coil</keyword>
<keyword evidence="3" id="KW-0238">DNA-binding</keyword>
<evidence type="ECO:0000313" key="11">
    <source>
        <dbReference type="WBParaSite" id="ASIM_0000133901-mRNA-1"/>
    </source>
</evidence>
<dbReference type="Gene3D" id="4.10.280.10">
    <property type="entry name" value="Helix-loop-helix DNA-binding domain"/>
    <property type="match status" value="1"/>
</dbReference>
<comment type="subcellular location">
    <subcellularLocation>
        <location evidence="1">Nucleus</location>
    </subcellularLocation>
</comment>
<dbReference type="GO" id="GO:0000981">
    <property type="term" value="F:DNA-binding transcription factor activity, RNA polymerase II-specific"/>
    <property type="evidence" value="ECO:0007669"/>
    <property type="project" value="TreeGrafter"/>
</dbReference>
<evidence type="ECO:0000256" key="1">
    <source>
        <dbReference type="ARBA" id="ARBA00004123"/>
    </source>
</evidence>
<dbReference type="AlphaFoldDB" id="A0A0M3J1E2"/>
<feature type="compositionally biased region" description="Low complexity" evidence="7">
    <location>
        <begin position="67"/>
        <end position="93"/>
    </location>
</feature>
<feature type="region of interest" description="Disordered" evidence="7">
    <location>
        <begin position="117"/>
        <end position="137"/>
    </location>
</feature>
<feature type="compositionally biased region" description="Basic and acidic residues" evidence="7">
    <location>
        <begin position="117"/>
        <end position="129"/>
    </location>
</feature>
<name>A0A0M3J1E2_ANISI</name>
<dbReference type="InterPro" id="IPR036638">
    <property type="entry name" value="HLH_DNA-bd_sf"/>
</dbReference>
<dbReference type="InterPro" id="IPR011598">
    <property type="entry name" value="bHLH_dom"/>
</dbReference>
<dbReference type="Pfam" id="PF00010">
    <property type="entry name" value="HLH"/>
    <property type="match status" value="1"/>
</dbReference>
<evidence type="ECO:0000313" key="9">
    <source>
        <dbReference type="EMBL" id="VDK18539.1"/>
    </source>
</evidence>
<dbReference type="PROSITE" id="PS50888">
    <property type="entry name" value="BHLH"/>
    <property type="match status" value="1"/>
</dbReference>
<dbReference type="EMBL" id="UYRR01001192">
    <property type="protein sequence ID" value="VDK18539.1"/>
    <property type="molecule type" value="Genomic_DNA"/>
</dbReference>
<keyword evidence="10" id="KW-1185">Reference proteome</keyword>
<dbReference type="WBParaSite" id="ASIM_0000133901-mRNA-1">
    <property type="protein sequence ID" value="ASIM_0000133901-mRNA-1"/>
    <property type="gene ID" value="ASIM_0000133901"/>
</dbReference>
<organism evidence="11">
    <name type="scientific">Anisakis simplex</name>
    <name type="common">Herring worm</name>
    <dbReference type="NCBI Taxonomy" id="6269"/>
    <lineage>
        <taxon>Eukaryota</taxon>
        <taxon>Metazoa</taxon>
        <taxon>Ecdysozoa</taxon>
        <taxon>Nematoda</taxon>
        <taxon>Chromadorea</taxon>
        <taxon>Rhabditida</taxon>
        <taxon>Spirurina</taxon>
        <taxon>Ascaridomorpha</taxon>
        <taxon>Ascaridoidea</taxon>
        <taxon>Anisakidae</taxon>
        <taxon>Anisakis</taxon>
        <taxon>Anisakis simplex complex</taxon>
    </lineage>
</organism>
<accession>A0A0M3J1E2</accession>
<evidence type="ECO:0000313" key="10">
    <source>
        <dbReference type="Proteomes" id="UP000267096"/>
    </source>
</evidence>
<feature type="region of interest" description="Disordered" evidence="7">
    <location>
        <begin position="50"/>
        <end position="93"/>
    </location>
</feature>
<protein>
    <submittedName>
        <fullName evidence="11">Protein WBSCR14 homolog (inferred by orthology to a C. elegans protein)</fullName>
    </submittedName>
</protein>
<evidence type="ECO:0000256" key="2">
    <source>
        <dbReference type="ARBA" id="ARBA00023015"/>
    </source>
</evidence>
<reference evidence="11" key="1">
    <citation type="submission" date="2017-02" db="UniProtKB">
        <authorList>
            <consortium name="WormBaseParasite"/>
        </authorList>
    </citation>
    <scope>IDENTIFICATION</scope>
</reference>
<gene>
    <name evidence="9" type="ORF">ASIM_LOCUS1225</name>
</gene>
<evidence type="ECO:0000256" key="7">
    <source>
        <dbReference type="SAM" id="MobiDB-lite"/>
    </source>
</evidence>
<sequence>MKVLQNFQLSSTSSSCLPSPLPASLSASLSSTSFSSPATPLASSATTIINPNTSRSLPIPQPLYPQLSTHITPSSSSSLSLSPSSLTSPSNNSSNIISSLEQAHSLNTNLLTSFVKEENDVNKTNETRRQQRSSQKLCDPLRNAIFNEHHSTATSSVEQSRRLQANLAGGDSNEHLSRKRSPRSAAADSTIEPVERKRILHLNAEQNRRCALKDGFEQLLGLLPNVYAAGTKPTNAVVLAKGAERIRDLKTSINRNNEKVDELRQQIQRLNDKIASLQASLPSSSRGTTTTISQRTLVEQFFERYVKDRSRQDFRFWLMTKMMRPLMESLWECISENGACREDVVSSANEWLTNNWHPSSMRPLASKMLIYLATNTAMLTNPSSLQEHIQKEISKQ</sequence>
<feature type="region of interest" description="Disordered" evidence="7">
    <location>
        <begin position="167"/>
        <end position="192"/>
    </location>
</feature>
<feature type="domain" description="BHLH" evidence="8">
    <location>
        <begin position="196"/>
        <end position="249"/>
    </location>
</feature>
<dbReference type="PANTHER" id="PTHR15741">
    <property type="entry name" value="BASIC HELIX-LOOP-HELIX ZIP TRANSCRIPTION FACTOR"/>
    <property type="match status" value="1"/>
</dbReference>
<evidence type="ECO:0000256" key="5">
    <source>
        <dbReference type="ARBA" id="ARBA00023242"/>
    </source>
</evidence>
<dbReference type="GO" id="GO:0005634">
    <property type="term" value="C:nucleus"/>
    <property type="evidence" value="ECO:0007669"/>
    <property type="project" value="UniProtKB-SubCell"/>
</dbReference>
<dbReference type="InterPro" id="IPR052207">
    <property type="entry name" value="Max-like/E-box_TFs"/>
</dbReference>
<evidence type="ECO:0000256" key="4">
    <source>
        <dbReference type="ARBA" id="ARBA00023163"/>
    </source>
</evidence>
<feature type="coiled-coil region" evidence="6">
    <location>
        <begin position="246"/>
        <end position="280"/>
    </location>
</feature>
<dbReference type="GO" id="GO:0046983">
    <property type="term" value="F:protein dimerization activity"/>
    <property type="evidence" value="ECO:0007669"/>
    <property type="project" value="InterPro"/>
</dbReference>
<dbReference type="SMART" id="SM00353">
    <property type="entry name" value="HLH"/>
    <property type="match status" value="1"/>
</dbReference>
<keyword evidence="5" id="KW-0539">Nucleus</keyword>
<proteinExistence type="predicted"/>
<dbReference type="PANTHER" id="PTHR15741:SF37">
    <property type="entry name" value="LD38259P"/>
    <property type="match status" value="1"/>
</dbReference>
<dbReference type="Proteomes" id="UP000267096">
    <property type="component" value="Unassembled WGS sequence"/>
</dbReference>
<evidence type="ECO:0000256" key="6">
    <source>
        <dbReference type="SAM" id="Coils"/>
    </source>
</evidence>
<keyword evidence="2" id="KW-0805">Transcription regulation</keyword>
<dbReference type="SUPFAM" id="SSF47459">
    <property type="entry name" value="HLH, helix-loop-helix DNA-binding domain"/>
    <property type="match status" value="1"/>
</dbReference>
<evidence type="ECO:0000259" key="8">
    <source>
        <dbReference type="PROSITE" id="PS50888"/>
    </source>
</evidence>
<dbReference type="PROSITE" id="PS51257">
    <property type="entry name" value="PROKAR_LIPOPROTEIN"/>
    <property type="match status" value="1"/>
</dbReference>
<evidence type="ECO:0000256" key="3">
    <source>
        <dbReference type="ARBA" id="ARBA00023125"/>
    </source>
</evidence>
<reference evidence="9 10" key="2">
    <citation type="submission" date="2018-11" db="EMBL/GenBank/DDBJ databases">
        <authorList>
            <consortium name="Pathogen Informatics"/>
        </authorList>
    </citation>
    <scope>NUCLEOTIDE SEQUENCE [LARGE SCALE GENOMIC DNA]</scope>
</reference>
<dbReference type="OrthoDB" id="6022628at2759"/>
<keyword evidence="4" id="KW-0804">Transcription</keyword>